<evidence type="ECO:0000313" key="2">
    <source>
        <dbReference type="EMBL" id="RCV93913.1"/>
    </source>
</evidence>
<dbReference type="RefSeq" id="WP_114485241.1">
    <property type="nucleotide sequence ID" value="NZ_CBCSHM010000001.1"/>
</dbReference>
<accession>A0A368UDL8</accession>
<protein>
    <recommendedName>
        <fullName evidence="4">Peptidase inhibitor I78 family protein</fullName>
    </recommendedName>
</protein>
<dbReference type="PROSITE" id="PS51257">
    <property type="entry name" value="PROKAR_LIPOPROTEIN"/>
    <property type="match status" value="1"/>
</dbReference>
<proteinExistence type="predicted"/>
<dbReference type="PANTHER" id="PTHR39600">
    <property type="entry name" value="PEPTIDASE INHIBITOR I78 FAMILY PROTEIN"/>
    <property type="match status" value="1"/>
</dbReference>
<dbReference type="Gene3D" id="3.30.10.10">
    <property type="entry name" value="Trypsin Inhibitor V, subunit A"/>
    <property type="match status" value="1"/>
</dbReference>
<keyword evidence="1" id="KW-0732">Signal</keyword>
<dbReference type="AlphaFoldDB" id="A0A368UDL8"/>
<sequence length="109" mass="11805">MLTKRKMLLTLAGSALLAGCAGTGDAQVQKDTNRDVPIMGMMGNCDASEVEQYLGRVYDDSMEAGLLSASGADRLRVKRPGYMHTADHREDRLNVELDERGVITDVTCG</sequence>
<dbReference type="OrthoDB" id="6049927at2"/>
<name>A0A368UDL8_9GAMM</name>
<gene>
    <name evidence="2" type="ORF">DU506_01770</name>
</gene>
<feature type="signal peptide" evidence="1">
    <location>
        <begin position="1"/>
        <end position="26"/>
    </location>
</feature>
<keyword evidence="3" id="KW-1185">Reference proteome</keyword>
<dbReference type="PANTHER" id="PTHR39600:SF1">
    <property type="entry name" value="PEPTIDASE INHIBITOR I78 FAMILY PROTEIN"/>
    <property type="match status" value="1"/>
</dbReference>
<organism evidence="2 3">
    <name type="scientific">Vreelandella rituensis</name>
    <dbReference type="NCBI Taxonomy" id="2282306"/>
    <lineage>
        <taxon>Bacteria</taxon>
        <taxon>Pseudomonadati</taxon>
        <taxon>Pseudomonadota</taxon>
        <taxon>Gammaproteobacteria</taxon>
        <taxon>Oceanospirillales</taxon>
        <taxon>Halomonadaceae</taxon>
        <taxon>Vreelandella</taxon>
    </lineage>
</organism>
<dbReference type="Pfam" id="PF11720">
    <property type="entry name" value="Inhibitor_I78"/>
    <property type="match status" value="1"/>
</dbReference>
<reference evidence="2 3" key="1">
    <citation type="submission" date="2018-07" db="EMBL/GenBank/DDBJ databases">
        <title>Halomonas rutogse sp. nov., isolated from Lake TangqianCo on Tibetan Plateau.</title>
        <authorList>
            <person name="Lu H."/>
            <person name="Xing P."/>
            <person name="Wu Q."/>
        </authorList>
    </citation>
    <scope>NUCLEOTIDE SEQUENCE [LARGE SCALE GENOMIC DNA]</scope>
    <source>
        <strain evidence="2 3">TQ8S</strain>
    </source>
</reference>
<dbReference type="InterPro" id="IPR021719">
    <property type="entry name" value="Prot_inh_I78"/>
</dbReference>
<evidence type="ECO:0000313" key="3">
    <source>
        <dbReference type="Proteomes" id="UP000253204"/>
    </source>
</evidence>
<dbReference type="EMBL" id="QPIJ01000001">
    <property type="protein sequence ID" value="RCV93913.1"/>
    <property type="molecule type" value="Genomic_DNA"/>
</dbReference>
<comment type="caution">
    <text evidence="2">The sequence shown here is derived from an EMBL/GenBank/DDBJ whole genome shotgun (WGS) entry which is preliminary data.</text>
</comment>
<evidence type="ECO:0000256" key="1">
    <source>
        <dbReference type="SAM" id="SignalP"/>
    </source>
</evidence>
<dbReference type="Proteomes" id="UP000253204">
    <property type="component" value="Unassembled WGS sequence"/>
</dbReference>
<feature type="chain" id="PRO_5016810776" description="Peptidase inhibitor I78 family protein" evidence="1">
    <location>
        <begin position="27"/>
        <end position="109"/>
    </location>
</feature>
<evidence type="ECO:0008006" key="4">
    <source>
        <dbReference type="Google" id="ProtNLM"/>
    </source>
</evidence>